<comment type="caution">
    <text evidence="5">The sequence shown here is derived from an EMBL/GenBank/DDBJ whole genome shotgun (WGS) entry which is preliminary data.</text>
</comment>
<dbReference type="SUPFAM" id="SSF53448">
    <property type="entry name" value="Nucleotide-diphospho-sugar transferases"/>
    <property type="match status" value="1"/>
</dbReference>
<accession>A0A8G1ZH10</accession>
<dbReference type="OrthoDB" id="5243750at2"/>
<dbReference type="EMBL" id="SEOO01000010">
    <property type="protein sequence ID" value="RYM12033.1"/>
    <property type="molecule type" value="Genomic_DNA"/>
</dbReference>
<protein>
    <submittedName>
        <fullName evidence="5">2-phospho-L-lactate guanylyltransferase</fullName>
        <ecNumber evidence="5">2.7.7.68</ecNumber>
    </submittedName>
</protein>
<keyword evidence="4" id="KW-0342">GTP-binding</keyword>
<name>A0A8G1ZH10_9SPHN</name>
<evidence type="ECO:0000313" key="5">
    <source>
        <dbReference type="EMBL" id="RYM12033.1"/>
    </source>
</evidence>
<evidence type="ECO:0000256" key="2">
    <source>
        <dbReference type="ARBA" id="ARBA00022695"/>
    </source>
</evidence>
<sequence length="187" mass="20162">MQWNVIIPWKQGPDTKSRLGGVLDARQRMMLAADMSRRVVDCVAEVEAVGMVRLLAPAAPLDWPCAWVRDEGRGLNRELTAARLRFGTSRFVVVHADLPKLVAGDIARLLAAAEDAGAAFAPDRHGQGTNAVALADVDPFAFAFGPNSLARHRSQRLQAAIVETEGLGFDIDVPEDLRGISAGRILS</sequence>
<evidence type="ECO:0000313" key="6">
    <source>
        <dbReference type="Proteomes" id="UP000291572"/>
    </source>
</evidence>
<dbReference type="Gene3D" id="3.90.550.10">
    <property type="entry name" value="Spore Coat Polysaccharide Biosynthesis Protein SpsA, Chain A"/>
    <property type="match status" value="1"/>
</dbReference>
<proteinExistence type="predicted"/>
<dbReference type="NCBIfam" id="TIGR03552">
    <property type="entry name" value="F420_cofC"/>
    <property type="match status" value="1"/>
</dbReference>
<keyword evidence="1 5" id="KW-0808">Transferase</keyword>
<organism evidence="5 6">
    <name type="scientific">Sphingobium cupriresistens</name>
    <dbReference type="NCBI Taxonomy" id="1132417"/>
    <lineage>
        <taxon>Bacteria</taxon>
        <taxon>Pseudomonadati</taxon>
        <taxon>Pseudomonadota</taxon>
        <taxon>Alphaproteobacteria</taxon>
        <taxon>Sphingomonadales</taxon>
        <taxon>Sphingomonadaceae</taxon>
        <taxon>Sphingobium</taxon>
    </lineage>
</organism>
<dbReference type="InterPro" id="IPR029044">
    <property type="entry name" value="Nucleotide-diphossugar_trans"/>
</dbReference>
<dbReference type="RefSeq" id="WP_129926267.1">
    <property type="nucleotide sequence ID" value="NZ_SEOO01000010.1"/>
</dbReference>
<dbReference type="Pfam" id="PF01983">
    <property type="entry name" value="CofC"/>
    <property type="match status" value="1"/>
</dbReference>
<keyword evidence="3" id="KW-0547">Nucleotide-binding</keyword>
<gene>
    <name evidence="5" type="primary">cofC</name>
    <name evidence="5" type="ORF">EWH12_08235</name>
</gene>
<dbReference type="AlphaFoldDB" id="A0A8G1ZH10"/>
<evidence type="ECO:0000256" key="3">
    <source>
        <dbReference type="ARBA" id="ARBA00022741"/>
    </source>
</evidence>
<dbReference type="GO" id="GO:0005525">
    <property type="term" value="F:GTP binding"/>
    <property type="evidence" value="ECO:0007669"/>
    <property type="project" value="UniProtKB-KW"/>
</dbReference>
<dbReference type="PANTHER" id="PTHR40392:SF1">
    <property type="entry name" value="2-PHOSPHO-L-LACTATE GUANYLYLTRANSFERASE"/>
    <property type="match status" value="1"/>
</dbReference>
<dbReference type="Proteomes" id="UP000291572">
    <property type="component" value="Unassembled WGS sequence"/>
</dbReference>
<reference evidence="5 6" key="1">
    <citation type="submission" date="2019-02" db="EMBL/GenBank/DDBJ databases">
        <authorList>
            <person name="Feng G."/>
        </authorList>
    </citation>
    <scope>NUCLEOTIDE SEQUENCE [LARGE SCALE GENOMIC DNA]</scope>
    <source>
        <strain evidence="5 6">CCTCC AB 2011146</strain>
    </source>
</reference>
<dbReference type="PANTHER" id="PTHR40392">
    <property type="entry name" value="2-PHOSPHO-L-LACTATE GUANYLYLTRANSFERASE"/>
    <property type="match status" value="1"/>
</dbReference>
<keyword evidence="2 5" id="KW-0548">Nucleotidyltransferase</keyword>
<dbReference type="GO" id="GO:0043814">
    <property type="term" value="F:phospholactate guanylyltransferase activity"/>
    <property type="evidence" value="ECO:0007669"/>
    <property type="project" value="UniProtKB-EC"/>
</dbReference>
<dbReference type="InterPro" id="IPR002835">
    <property type="entry name" value="CofC"/>
</dbReference>
<evidence type="ECO:0000256" key="4">
    <source>
        <dbReference type="ARBA" id="ARBA00023134"/>
    </source>
</evidence>
<dbReference type="EC" id="2.7.7.68" evidence="5"/>
<evidence type="ECO:0000256" key="1">
    <source>
        <dbReference type="ARBA" id="ARBA00022679"/>
    </source>
</evidence>